<accession>A0A0A8Z617</accession>
<dbReference type="AlphaFoldDB" id="A0A0A8Z617"/>
<dbReference type="EMBL" id="GBRH01264807">
    <property type="protein sequence ID" value="JAD33088.1"/>
    <property type="molecule type" value="Transcribed_RNA"/>
</dbReference>
<evidence type="ECO:0000313" key="1">
    <source>
        <dbReference type="EMBL" id="JAD33088.1"/>
    </source>
</evidence>
<proteinExistence type="predicted"/>
<reference evidence="1" key="2">
    <citation type="journal article" date="2015" name="Data Brief">
        <title>Shoot transcriptome of the giant reed, Arundo donax.</title>
        <authorList>
            <person name="Barrero R.A."/>
            <person name="Guerrero F.D."/>
            <person name="Moolhuijzen P."/>
            <person name="Goolsby J.A."/>
            <person name="Tidwell J."/>
            <person name="Bellgard S.E."/>
            <person name="Bellgard M.I."/>
        </authorList>
    </citation>
    <scope>NUCLEOTIDE SEQUENCE</scope>
    <source>
        <tissue evidence="1">Shoot tissue taken approximately 20 cm above the soil surface</tissue>
    </source>
</reference>
<name>A0A0A8Z617_ARUDO</name>
<sequence>MIVRTELYDLFPLVCYVCKHQVAFDMYYCRMSFPNGFAILCSGKTGPELIQFLHCPISFKIPVAAHASFFFGNGELLRRLSVRDWG</sequence>
<protein>
    <submittedName>
        <fullName evidence="1">Uncharacterized protein</fullName>
    </submittedName>
</protein>
<reference evidence="1" key="1">
    <citation type="submission" date="2014-09" db="EMBL/GenBank/DDBJ databases">
        <authorList>
            <person name="Magalhaes I.L.F."/>
            <person name="Oliveira U."/>
            <person name="Santos F.R."/>
            <person name="Vidigal T.H.D.A."/>
            <person name="Brescovit A.D."/>
            <person name="Santos A.J."/>
        </authorList>
    </citation>
    <scope>NUCLEOTIDE SEQUENCE</scope>
    <source>
        <tissue evidence="1">Shoot tissue taken approximately 20 cm above the soil surface</tissue>
    </source>
</reference>
<organism evidence="1">
    <name type="scientific">Arundo donax</name>
    <name type="common">Giant reed</name>
    <name type="synonym">Donax arundinaceus</name>
    <dbReference type="NCBI Taxonomy" id="35708"/>
    <lineage>
        <taxon>Eukaryota</taxon>
        <taxon>Viridiplantae</taxon>
        <taxon>Streptophyta</taxon>
        <taxon>Embryophyta</taxon>
        <taxon>Tracheophyta</taxon>
        <taxon>Spermatophyta</taxon>
        <taxon>Magnoliopsida</taxon>
        <taxon>Liliopsida</taxon>
        <taxon>Poales</taxon>
        <taxon>Poaceae</taxon>
        <taxon>PACMAD clade</taxon>
        <taxon>Arundinoideae</taxon>
        <taxon>Arundineae</taxon>
        <taxon>Arundo</taxon>
    </lineage>
</organism>